<dbReference type="InterPro" id="IPR007438">
    <property type="entry name" value="DUF488"/>
</dbReference>
<dbReference type="Pfam" id="PF04343">
    <property type="entry name" value="DUF488"/>
    <property type="match status" value="1"/>
</dbReference>
<protein>
    <submittedName>
        <fullName evidence="1">DUF488 domain-containing protein</fullName>
    </submittedName>
</protein>
<evidence type="ECO:0000313" key="1">
    <source>
        <dbReference type="EMBL" id="GAA2129191.1"/>
    </source>
</evidence>
<dbReference type="PIRSF" id="PIRSF024492">
    <property type="entry name" value="UCP024492"/>
    <property type="match status" value="1"/>
</dbReference>
<organism evidence="1 2">
    <name type="scientific">Nocardioides bigeumensis</name>
    <dbReference type="NCBI Taxonomy" id="433657"/>
    <lineage>
        <taxon>Bacteria</taxon>
        <taxon>Bacillati</taxon>
        <taxon>Actinomycetota</taxon>
        <taxon>Actinomycetes</taxon>
        <taxon>Propionibacteriales</taxon>
        <taxon>Nocardioidaceae</taxon>
        <taxon>Nocardioides</taxon>
    </lineage>
</organism>
<dbReference type="PANTHER" id="PTHR39337:SF1">
    <property type="entry name" value="BLR5642 PROTEIN"/>
    <property type="match status" value="1"/>
</dbReference>
<reference evidence="1 2" key="1">
    <citation type="journal article" date="2019" name="Int. J. Syst. Evol. Microbiol.">
        <title>The Global Catalogue of Microorganisms (GCM) 10K type strain sequencing project: providing services to taxonomists for standard genome sequencing and annotation.</title>
        <authorList>
            <consortium name="The Broad Institute Genomics Platform"/>
            <consortium name="The Broad Institute Genome Sequencing Center for Infectious Disease"/>
            <person name="Wu L."/>
            <person name="Ma J."/>
        </authorList>
    </citation>
    <scope>NUCLEOTIDE SEQUENCE [LARGE SCALE GENOMIC DNA]</scope>
    <source>
        <strain evidence="1 2">JCM 16021</strain>
    </source>
</reference>
<dbReference type="InterPro" id="IPR014519">
    <property type="entry name" value="UCP024492"/>
</dbReference>
<keyword evidence="2" id="KW-1185">Reference proteome</keyword>
<name>A0ABN2YLE0_9ACTN</name>
<comment type="caution">
    <text evidence="1">The sequence shown here is derived from an EMBL/GenBank/DDBJ whole genome shotgun (WGS) entry which is preliminary data.</text>
</comment>
<sequence>MTTVFTLGHSDRGFDEVVQMMRAHEVEQLVDVRRFPRSRTHPQWNQAAIVEALPTGIGYAWLAELGGRRYTKVGVKSPNGWWKVKAFRDYADYMTSKEFAHGLRQLLDLARSRSTAIMCSEAVPWRCHRRLITDALLANGLHVQHIISKTRTEPAVLTPAALVHDGHLEYPS</sequence>
<gene>
    <name evidence="1" type="ORF">GCM10009843_30520</name>
</gene>
<proteinExistence type="predicted"/>
<evidence type="ECO:0000313" key="2">
    <source>
        <dbReference type="Proteomes" id="UP001500575"/>
    </source>
</evidence>
<dbReference type="Proteomes" id="UP001500575">
    <property type="component" value="Unassembled WGS sequence"/>
</dbReference>
<accession>A0ABN2YLE0</accession>
<dbReference type="EMBL" id="BAAAQQ010000013">
    <property type="protein sequence ID" value="GAA2129191.1"/>
    <property type="molecule type" value="Genomic_DNA"/>
</dbReference>
<dbReference type="PANTHER" id="PTHR39337">
    <property type="entry name" value="BLR5642 PROTEIN"/>
    <property type="match status" value="1"/>
</dbReference>
<dbReference type="RefSeq" id="WP_344304651.1">
    <property type="nucleotide sequence ID" value="NZ_BAAAQQ010000013.1"/>
</dbReference>